<keyword evidence="3 8" id="KW-0175">Coiled coil</keyword>
<evidence type="ECO:0000256" key="4">
    <source>
        <dbReference type="ARBA" id="ARBA00023069"/>
    </source>
</evidence>
<evidence type="ECO:0000256" key="1">
    <source>
        <dbReference type="ARBA" id="ARBA00004230"/>
    </source>
</evidence>
<dbReference type="GO" id="GO:0031514">
    <property type="term" value="C:motile cilium"/>
    <property type="evidence" value="ECO:0007669"/>
    <property type="project" value="UniProtKB-SubCell"/>
</dbReference>
<feature type="domain" description="Trichohyalin-plectin-homology" evidence="10">
    <location>
        <begin position="82"/>
        <end position="425"/>
    </location>
</feature>
<gene>
    <name evidence="11" type="ORF">TCAL_10072</name>
</gene>
<evidence type="ECO:0000256" key="9">
    <source>
        <dbReference type="SAM" id="MobiDB-lite"/>
    </source>
</evidence>
<evidence type="ECO:0000313" key="12">
    <source>
        <dbReference type="Proteomes" id="UP000318571"/>
    </source>
</evidence>
<evidence type="ECO:0000313" key="11">
    <source>
        <dbReference type="EMBL" id="TRY61204.1"/>
    </source>
</evidence>
<feature type="compositionally biased region" description="Basic and acidic residues" evidence="9">
    <location>
        <begin position="245"/>
        <end position="263"/>
    </location>
</feature>
<dbReference type="OMA" id="AMRENCL"/>
<feature type="region of interest" description="Disordered" evidence="9">
    <location>
        <begin position="245"/>
        <end position="264"/>
    </location>
</feature>
<dbReference type="EMBL" id="VCGU01000459">
    <property type="protein sequence ID" value="TRY61204.1"/>
    <property type="molecule type" value="Genomic_DNA"/>
</dbReference>
<dbReference type="PANTHER" id="PTHR15504:SF0">
    <property type="entry name" value="CILIA- AND FLAGELLA-ASSOCIATED PROTEIN 45"/>
    <property type="match status" value="1"/>
</dbReference>
<evidence type="ECO:0000256" key="8">
    <source>
        <dbReference type="SAM" id="Coils"/>
    </source>
</evidence>
<dbReference type="Proteomes" id="UP000318571">
    <property type="component" value="Chromosome 8"/>
</dbReference>
<evidence type="ECO:0000259" key="10">
    <source>
        <dbReference type="Pfam" id="PF13868"/>
    </source>
</evidence>
<dbReference type="PANTHER" id="PTHR15504">
    <property type="entry name" value="NASOPHARYNGEAL EPITHELIUM SPECIFIC PROTEIN 1"/>
    <property type="match status" value="1"/>
</dbReference>
<sequence length="446" mass="53080">MNAQNTPKTSVPFVMTRADFLRMVKLAELPAPNPVREERPITPRFPGTPDTPIRKPKIKTPSETEQSQESAIIIERAERKFLEEMPETKLLNKWIEQAKCNAILEEQIQEKQRRRQKMQEENRQIDEEVDMERVKAIGMMHNRQLEHDSYKKSIKETLDQQIQEIQARKALEEEEKQKSLIERQQYEEVLKQQLEDEKKVYLSHRQIRKQDLMQSMLDAQARRNENREKAKAIEKKIQMVQEERLLKERSTSRKSVDPLEPSRQKIGALLIQSRKSRETKEEMLLRKQTEENERKFRVETLKNLKAASQRKEAIANELAHQVKAKEQRCAMALMKEQQEREEALKIWNESMKVEEMNEKAVSQLKKEYLMDLQSQLRYEEANKRDQASRKVAETKEIDMDRKNNHEKILQLKEKKLDRLRACNIPEKYVLQVDKKFTELVKKNTVS</sequence>
<accession>A0A553N6Y7</accession>
<dbReference type="AlphaFoldDB" id="A0A553N6Y7"/>
<protein>
    <recommendedName>
        <fullName evidence="7">Cilia- and flagella-associated protein 45</fullName>
    </recommendedName>
</protein>
<comment type="similarity">
    <text evidence="6">Belongs to the CFAP45 family.</text>
</comment>
<comment type="subcellular location">
    <subcellularLocation>
        <location evidence="1">Cell projection</location>
        <location evidence="1">Cilium</location>
        <location evidence="1">Flagellum</location>
    </subcellularLocation>
</comment>
<reference evidence="11 12" key="1">
    <citation type="journal article" date="2018" name="Nat. Ecol. Evol.">
        <title>Genomic signatures of mitonuclear coevolution across populations of Tigriopus californicus.</title>
        <authorList>
            <person name="Barreto F.S."/>
            <person name="Watson E.T."/>
            <person name="Lima T.G."/>
            <person name="Willett C.S."/>
            <person name="Edmands S."/>
            <person name="Li W."/>
            <person name="Burton R.S."/>
        </authorList>
    </citation>
    <scope>NUCLEOTIDE SEQUENCE [LARGE SCALE GENOMIC DNA]</scope>
    <source>
        <strain evidence="11 12">San Diego</strain>
    </source>
</reference>
<proteinExistence type="inferred from homology"/>
<dbReference type="InterPro" id="IPR033253">
    <property type="entry name" value="CFAP45"/>
</dbReference>
<feature type="coiled-coil region" evidence="8">
    <location>
        <begin position="101"/>
        <end position="184"/>
    </location>
</feature>
<evidence type="ECO:0000256" key="2">
    <source>
        <dbReference type="ARBA" id="ARBA00022846"/>
    </source>
</evidence>
<evidence type="ECO:0000256" key="5">
    <source>
        <dbReference type="ARBA" id="ARBA00023273"/>
    </source>
</evidence>
<keyword evidence="5" id="KW-0966">Cell projection</keyword>
<feature type="coiled-coil region" evidence="8">
    <location>
        <begin position="216"/>
        <end position="243"/>
    </location>
</feature>
<dbReference type="InterPro" id="IPR043597">
    <property type="entry name" value="TPH_dom"/>
</dbReference>
<organism evidence="11 12">
    <name type="scientific">Tigriopus californicus</name>
    <name type="common">Marine copepod</name>
    <dbReference type="NCBI Taxonomy" id="6832"/>
    <lineage>
        <taxon>Eukaryota</taxon>
        <taxon>Metazoa</taxon>
        <taxon>Ecdysozoa</taxon>
        <taxon>Arthropoda</taxon>
        <taxon>Crustacea</taxon>
        <taxon>Multicrustacea</taxon>
        <taxon>Hexanauplia</taxon>
        <taxon>Copepoda</taxon>
        <taxon>Harpacticoida</taxon>
        <taxon>Harpacticidae</taxon>
        <taxon>Tigriopus</taxon>
    </lineage>
</organism>
<evidence type="ECO:0000256" key="3">
    <source>
        <dbReference type="ARBA" id="ARBA00023054"/>
    </source>
</evidence>
<dbReference type="Pfam" id="PF13868">
    <property type="entry name" value="TPH"/>
    <property type="match status" value="1"/>
</dbReference>
<keyword evidence="2" id="KW-0282">Flagellum</keyword>
<keyword evidence="4" id="KW-0969">Cilium</keyword>
<name>A0A553N6Y7_TIGCA</name>
<dbReference type="OrthoDB" id="1902038at2759"/>
<evidence type="ECO:0000256" key="7">
    <source>
        <dbReference type="ARBA" id="ARBA00034142"/>
    </source>
</evidence>
<evidence type="ECO:0000256" key="6">
    <source>
        <dbReference type="ARBA" id="ARBA00034116"/>
    </source>
</evidence>
<dbReference type="STRING" id="6832.A0A553N6Y7"/>
<feature type="region of interest" description="Disordered" evidence="9">
    <location>
        <begin position="34"/>
        <end position="69"/>
    </location>
</feature>
<keyword evidence="12" id="KW-1185">Reference proteome</keyword>
<comment type="caution">
    <text evidence="11">The sequence shown here is derived from an EMBL/GenBank/DDBJ whole genome shotgun (WGS) entry which is preliminary data.</text>
</comment>